<proteinExistence type="predicted"/>
<keyword evidence="1" id="KW-0175">Coiled coil</keyword>
<feature type="coiled-coil region" evidence="1">
    <location>
        <begin position="14"/>
        <end position="106"/>
    </location>
</feature>
<name>A0A0C2J658_THEKT</name>
<reference evidence="2 3" key="1">
    <citation type="journal article" date="2014" name="Genome Biol. Evol.">
        <title>The genome of the myxosporean Thelohanellus kitauei shows adaptations to nutrient acquisition within its fish host.</title>
        <authorList>
            <person name="Yang Y."/>
            <person name="Xiong J."/>
            <person name="Zhou Z."/>
            <person name="Huo F."/>
            <person name="Miao W."/>
            <person name="Ran C."/>
            <person name="Liu Y."/>
            <person name="Zhang J."/>
            <person name="Feng J."/>
            <person name="Wang M."/>
            <person name="Wang M."/>
            <person name="Wang L."/>
            <person name="Yao B."/>
        </authorList>
    </citation>
    <scope>NUCLEOTIDE SEQUENCE [LARGE SCALE GENOMIC DNA]</scope>
    <source>
        <strain evidence="2">Wuqing</strain>
    </source>
</reference>
<organism evidence="2 3">
    <name type="scientific">Thelohanellus kitauei</name>
    <name type="common">Myxosporean</name>
    <dbReference type="NCBI Taxonomy" id="669202"/>
    <lineage>
        <taxon>Eukaryota</taxon>
        <taxon>Metazoa</taxon>
        <taxon>Cnidaria</taxon>
        <taxon>Myxozoa</taxon>
        <taxon>Myxosporea</taxon>
        <taxon>Bivalvulida</taxon>
        <taxon>Platysporina</taxon>
        <taxon>Myxobolidae</taxon>
        <taxon>Thelohanellus</taxon>
    </lineage>
</organism>
<evidence type="ECO:0000256" key="1">
    <source>
        <dbReference type="SAM" id="Coils"/>
    </source>
</evidence>
<evidence type="ECO:0008006" key="4">
    <source>
        <dbReference type="Google" id="ProtNLM"/>
    </source>
</evidence>
<dbReference type="Proteomes" id="UP000031668">
    <property type="component" value="Unassembled WGS sequence"/>
</dbReference>
<keyword evidence="3" id="KW-1185">Reference proteome</keyword>
<evidence type="ECO:0000313" key="2">
    <source>
        <dbReference type="EMBL" id="KII73279.1"/>
    </source>
</evidence>
<dbReference type="EMBL" id="JWZT01000912">
    <property type="protein sequence ID" value="KII73279.1"/>
    <property type="molecule type" value="Genomic_DNA"/>
</dbReference>
<comment type="caution">
    <text evidence="2">The sequence shown here is derived from an EMBL/GenBank/DDBJ whole genome shotgun (WGS) entry which is preliminary data.</text>
</comment>
<protein>
    <recommendedName>
        <fullName evidence="4">Coiled-coil domain-containing protein 153</fullName>
    </recommendedName>
</protein>
<accession>A0A0C2J658</accession>
<dbReference type="AlphaFoldDB" id="A0A0C2J658"/>
<evidence type="ECO:0000313" key="3">
    <source>
        <dbReference type="Proteomes" id="UP000031668"/>
    </source>
</evidence>
<gene>
    <name evidence="2" type="ORF">RF11_15149</name>
</gene>
<sequence length="122" mass="14537">MPRATKTLSSAKKINRLKQQIEIASSNHDEEINKFQEEQKLLFVEIEHQEQLIIRFDKDIVESRSDMKKLEKEVMQDFSRKYSKTLAQLEDTIKDKDNTYKKLLSELQDFTQSRIDTEKIKT</sequence>